<keyword evidence="4" id="KW-1185">Reference proteome</keyword>
<feature type="chain" id="PRO_5034534678" evidence="2">
    <location>
        <begin position="24"/>
        <end position="373"/>
    </location>
</feature>
<organism evidence="3 4">
    <name type="scientific">Alectoria fallacina</name>
    <dbReference type="NCBI Taxonomy" id="1903189"/>
    <lineage>
        <taxon>Eukaryota</taxon>
        <taxon>Fungi</taxon>
        <taxon>Dikarya</taxon>
        <taxon>Ascomycota</taxon>
        <taxon>Pezizomycotina</taxon>
        <taxon>Lecanoromycetes</taxon>
        <taxon>OSLEUM clade</taxon>
        <taxon>Lecanoromycetidae</taxon>
        <taxon>Lecanorales</taxon>
        <taxon>Lecanorineae</taxon>
        <taxon>Parmeliaceae</taxon>
        <taxon>Alectoria</taxon>
    </lineage>
</organism>
<feature type="region of interest" description="Disordered" evidence="1">
    <location>
        <begin position="353"/>
        <end position="373"/>
    </location>
</feature>
<comment type="caution">
    <text evidence="3">The sequence shown here is derived from an EMBL/GenBank/DDBJ whole genome shotgun (WGS) entry which is preliminary data.</text>
</comment>
<dbReference type="AlphaFoldDB" id="A0A8H3FZ53"/>
<evidence type="ECO:0000313" key="3">
    <source>
        <dbReference type="EMBL" id="CAF9930141.1"/>
    </source>
</evidence>
<name>A0A8H3FZ53_9LECA</name>
<dbReference type="EMBL" id="CAJPDR010000280">
    <property type="protein sequence ID" value="CAF9930141.1"/>
    <property type="molecule type" value="Genomic_DNA"/>
</dbReference>
<dbReference type="OrthoDB" id="5303246at2759"/>
<feature type="signal peptide" evidence="2">
    <location>
        <begin position="1"/>
        <end position="23"/>
    </location>
</feature>
<sequence length="373" mass="40548">MRSTYSHILLAILLPLASRAVMAQQIAAPNYDQGWCYYCSDDDAPALCNAQCTIAINSICGQDLTQSQLVTEQNCTLQYKPPVNPNFNQNGNVPPSPTESQCSITFNNILASCGRDAGSPNSATVNASYCTTSGGGGTYGWNDDGSVMTNGLGRYIVSTTGTDQCGQAEASWQQATSVILWNDSWIGPNDQVVLDTNPPPLTGTAAALATAIPSPNPECDTEVCDIYDNPYYATSPVSPWPEGGKNSLRHRIVYEGWSEAPNSQRLPNSIEDRCGVSGGNYQAYMNGTQNVADFDLPSDLCWCIPDAIFDASVGIQLPDDTFCPAGTTLQPGQEVNRIELRRLMERGLKMRDPTRTVERDESREVKHLKGRHW</sequence>
<evidence type="ECO:0000313" key="4">
    <source>
        <dbReference type="Proteomes" id="UP000664203"/>
    </source>
</evidence>
<gene>
    <name evidence="3" type="ORF">ALECFALPRED_004534</name>
</gene>
<keyword evidence="2" id="KW-0732">Signal</keyword>
<evidence type="ECO:0000256" key="2">
    <source>
        <dbReference type="SAM" id="SignalP"/>
    </source>
</evidence>
<protein>
    <submittedName>
        <fullName evidence="3">Uncharacterized protein</fullName>
    </submittedName>
</protein>
<evidence type="ECO:0000256" key="1">
    <source>
        <dbReference type="SAM" id="MobiDB-lite"/>
    </source>
</evidence>
<accession>A0A8H3FZ53</accession>
<proteinExistence type="predicted"/>
<reference evidence="3" key="1">
    <citation type="submission" date="2021-03" db="EMBL/GenBank/DDBJ databases">
        <authorList>
            <person name="Tagirdzhanova G."/>
        </authorList>
    </citation>
    <scope>NUCLEOTIDE SEQUENCE</scope>
</reference>
<feature type="compositionally biased region" description="Basic and acidic residues" evidence="1">
    <location>
        <begin position="353"/>
        <end position="367"/>
    </location>
</feature>
<dbReference type="Proteomes" id="UP000664203">
    <property type="component" value="Unassembled WGS sequence"/>
</dbReference>